<dbReference type="CDD" id="cd00158">
    <property type="entry name" value="RHOD"/>
    <property type="match status" value="1"/>
</dbReference>
<feature type="domain" description="Rhodanese" evidence="2">
    <location>
        <begin position="40"/>
        <end position="139"/>
    </location>
</feature>
<evidence type="ECO:0000256" key="1">
    <source>
        <dbReference type="SAM" id="MobiDB-lite"/>
    </source>
</evidence>
<evidence type="ECO:0000259" key="2">
    <source>
        <dbReference type="PROSITE" id="PS50206"/>
    </source>
</evidence>
<sequence length="259" mass="28898">MGRTKKDKSLAKSKFYQRQYPNIPPMSSTQLLSLQQKQNEENPIIIIDVRTKAERSVSMIPGSIPLSNFKRRMTSSSSSDDDEVSSLPPNADIVLYCTIGYRSGMEARRLNQLFPLLKGRIYNLDGIVSYTHASSSSATTNIHEHVNNGEHQQTTSMNDHPAAAEEPPTLINPKTNESTNLVHTFGPNWDCVNESFETTHFSLPTLLLKMGQVGLLSTLRTGQCVVHYGKQKCGCGCFGKNKKGKKRSKELEMKETESM</sequence>
<dbReference type="SMART" id="SM00450">
    <property type="entry name" value="RHOD"/>
    <property type="match status" value="1"/>
</dbReference>
<accession>A0A7S2HKA1</accession>
<dbReference type="EMBL" id="HBGV01009885">
    <property type="protein sequence ID" value="CAD9493359.1"/>
    <property type="molecule type" value="Transcribed_RNA"/>
</dbReference>
<proteinExistence type="predicted"/>
<dbReference type="Pfam" id="PF00581">
    <property type="entry name" value="Rhodanese"/>
    <property type="match status" value="1"/>
</dbReference>
<dbReference type="AlphaFoldDB" id="A0A7S2HKA1"/>
<organism evidence="3">
    <name type="scientific">Helicotheca tamesis</name>
    <dbReference type="NCBI Taxonomy" id="374047"/>
    <lineage>
        <taxon>Eukaryota</taxon>
        <taxon>Sar</taxon>
        <taxon>Stramenopiles</taxon>
        <taxon>Ochrophyta</taxon>
        <taxon>Bacillariophyta</taxon>
        <taxon>Mediophyceae</taxon>
        <taxon>Lithodesmiophycidae</taxon>
        <taxon>Lithodesmiales</taxon>
        <taxon>Lithodesmiaceae</taxon>
        <taxon>Helicotheca</taxon>
    </lineage>
</organism>
<protein>
    <recommendedName>
        <fullName evidence="2">Rhodanese domain-containing protein</fullName>
    </recommendedName>
</protein>
<feature type="region of interest" description="Disordered" evidence="1">
    <location>
        <begin position="1"/>
        <end position="24"/>
    </location>
</feature>
<dbReference type="InterPro" id="IPR001763">
    <property type="entry name" value="Rhodanese-like_dom"/>
</dbReference>
<name>A0A7S2HKA1_9STRA</name>
<feature type="region of interest" description="Disordered" evidence="1">
    <location>
        <begin position="150"/>
        <end position="175"/>
    </location>
</feature>
<dbReference type="Gene3D" id="3.40.250.10">
    <property type="entry name" value="Rhodanese-like domain"/>
    <property type="match status" value="1"/>
</dbReference>
<reference evidence="3" key="1">
    <citation type="submission" date="2021-01" db="EMBL/GenBank/DDBJ databases">
        <authorList>
            <person name="Corre E."/>
            <person name="Pelletier E."/>
            <person name="Niang G."/>
            <person name="Scheremetjew M."/>
            <person name="Finn R."/>
            <person name="Kale V."/>
            <person name="Holt S."/>
            <person name="Cochrane G."/>
            <person name="Meng A."/>
            <person name="Brown T."/>
            <person name="Cohen L."/>
        </authorList>
    </citation>
    <scope>NUCLEOTIDE SEQUENCE</scope>
    <source>
        <strain evidence="3">CCMP826</strain>
    </source>
</reference>
<dbReference type="SUPFAM" id="SSF52821">
    <property type="entry name" value="Rhodanese/Cell cycle control phosphatase"/>
    <property type="match status" value="1"/>
</dbReference>
<dbReference type="PROSITE" id="PS50206">
    <property type="entry name" value="RHODANESE_3"/>
    <property type="match status" value="1"/>
</dbReference>
<dbReference type="InterPro" id="IPR036873">
    <property type="entry name" value="Rhodanese-like_dom_sf"/>
</dbReference>
<evidence type="ECO:0000313" key="3">
    <source>
        <dbReference type="EMBL" id="CAD9493359.1"/>
    </source>
</evidence>
<gene>
    <name evidence="3" type="ORF">HTAM1171_LOCUS6125</name>
</gene>